<evidence type="ECO:0000256" key="1">
    <source>
        <dbReference type="ARBA" id="ARBA00023015"/>
    </source>
</evidence>
<protein>
    <submittedName>
        <fullName evidence="5">MarR family transcriptional regulator</fullName>
    </submittedName>
</protein>
<dbReference type="AlphaFoldDB" id="A0A1L5F6A6"/>
<sequence>MSEEKEFTELLYVYYRSWFKINDIYRVWSRRHEIQDTTLFTLYVINKSSPYCTQNEIRDKLSLPKQTVSLILSGLEKKGYILRELNPKDRRNKIVRFTDKGSQYASSILEKLKLAEVEAFGNMSPEQRRIMVENLCLLSNLLDKSLSK</sequence>
<dbReference type="InterPro" id="IPR036390">
    <property type="entry name" value="WH_DNA-bd_sf"/>
</dbReference>
<dbReference type="PROSITE" id="PS50995">
    <property type="entry name" value="HTH_MARR_2"/>
    <property type="match status" value="1"/>
</dbReference>
<dbReference type="SUPFAM" id="SSF46785">
    <property type="entry name" value="Winged helix' DNA-binding domain"/>
    <property type="match status" value="1"/>
</dbReference>
<dbReference type="SMART" id="SM00347">
    <property type="entry name" value="HTH_MARR"/>
    <property type="match status" value="1"/>
</dbReference>
<reference evidence="5 6" key="1">
    <citation type="submission" date="2016-12" db="EMBL/GenBank/DDBJ databases">
        <title>Complete genome sequence of Clostridium kluyveri JZZ isolated from the pit mud of a Chinese flavor liquor-making factory.</title>
        <authorList>
            <person name="Wang Y."/>
        </authorList>
    </citation>
    <scope>NUCLEOTIDE SEQUENCE [LARGE SCALE GENOMIC DNA]</scope>
    <source>
        <strain evidence="5 6">JZZ</strain>
    </source>
</reference>
<dbReference type="OrthoDB" id="3232829at2"/>
<proteinExistence type="predicted"/>
<dbReference type="GO" id="GO:0003700">
    <property type="term" value="F:DNA-binding transcription factor activity"/>
    <property type="evidence" value="ECO:0007669"/>
    <property type="project" value="InterPro"/>
</dbReference>
<dbReference type="GO" id="GO:0003677">
    <property type="term" value="F:DNA binding"/>
    <property type="evidence" value="ECO:0007669"/>
    <property type="project" value="UniProtKB-KW"/>
</dbReference>
<dbReference type="RefSeq" id="WP_073538181.1">
    <property type="nucleotide sequence ID" value="NZ_CP018335.1"/>
</dbReference>
<evidence type="ECO:0000259" key="4">
    <source>
        <dbReference type="PROSITE" id="PS50995"/>
    </source>
</evidence>
<dbReference type="Gene3D" id="1.10.10.10">
    <property type="entry name" value="Winged helix-like DNA-binding domain superfamily/Winged helix DNA-binding domain"/>
    <property type="match status" value="1"/>
</dbReference>
<organism evidence="5 6">
    <name type="scientific">Clostridium kluyveri</name>
    <dbReference type="NCBI Taxonomy" id="1534"/>
    <lineage>
        <taxon>Bacteria</taxon>
        <taxon>Bacillati</taxon>
        <taxon>Bacillota</taxon>
        <taxon>Clostridia</taxon>
        <taxon>Eubacteriales</taxon>
        <taxon>Clostridiaceae</taxon>
        <taxon>Clostridium</taxon>
    </lineage>
</organism>
<dbReference type="PROSITE" id="PS01117">
    <property type="entry name" value="HTH_MARR_1"/>
    <property type="match status" value="1"/>
</dbReference>
<evidence type="ECO:0000313" key="6">
    <source>
        <dbReference type="Proteomes" id="UP000184604"/>
    </source>
</evidence>
<evidence type="ECO:0000256" key="2">
    <source>
        <dbReference type="ARBA" id="ARBA00023125"/>
    </source>
</evidence>
<keyword evidence="2" id="KW-0238">DNA-binding</keyword>
<dbReference type="Proteomes" id="UP000184604">
    <property type="component" value="Chromosome"/>
</dbReference>
<dbReference type="InterPro" id="IPR036388">
    <property type="entry name" value="WH-like_DNA-bd_sf"/>
</dbReference>
<gene>
    <name evidence="5" type="ORF">BS101_07040</name>
</gene>
<keyword evidence="1" id="KW-0805">Transcription regulation</keyword>
<evidence type="ECO:0000256" key="3">
    <source>
        <dbReference type="ARBA" id="ARBA00023163"/>
    </source>
</evidence>
<dbReference type="InterPro" id="IPR000835">
    <property type="entry name" value="HTH_MarR-typ"/>
</dbReference>
<evidence type="ECO:0000313" key="5">
    <source>
        <dbReference type="EMBL" id="APM38512.1"/>
    </source>
</evidence>
<keyword evidence="3" id="KW-0804">Transcription</keyword>
<name>A0A1L5F6A6_CLOKL</name>
<dbReference type="InterPro" id="IPR023187">
    <property type="entry name" value="Tscrpt_reg_MarR-type_CS"/>
</dbReference>
<feature type="domain" description="HTH marR-type" evidence="4">
    <location>
        <begin position="4"/>
        <end position="147"/>
    </location>
</feature>
<dbReference type="PANTHER" id="PTHR42756:SF1">
    <property type="entry name" value="TRANSCRIPTIONAL REPRESSOR OF EMRAB OPERON"/>
    <property type="match status" value="1"/>
</dbReference>
<accession>A0A1L5F6A6</accession>
<dbReference type="PRINTS" id="PR00598">
    <property type="entry name" value="HTHMARR"/>
</dbReference>
<dbReference type="PANTHER" id="PTHR42756">
    <property type="entry name" value="TRANSCRIPTIONAL REGULATOR, MARR"/>
    <property type="match status" value="1"/>
</dbReference>
<dbReference type="Pfam" id="PF12802">
    <property type="entry name" value="MarR_2"/>
    <property type="match status" value="1"/>
</dbReference>
<dbReference type="EMBL" id="CP018335">
    <property type="protein sequence ID" value="APM38512.1"/>
    <property type="molecule type" value="Genomic_DNA"/>
</dbReference>